<sequence length="290" mass="32979">MKLFLPSVTALLLTINCWSTEVQLTEDQITEDQITKVHEESLDSKTVIACGHPDYPPWNWKQGGKILGACAEVTAMLFENIGLKVNNIYAGPWKRCQRKVEKGTVDVNICAFINDDRKTYSTFIQTPMGHNTTSVFVPWGKEFPFTTWNDLKGLKVVMVRGVSMGQDFDSFIENHTHASRVNTREQAFEFLTLGRADFLATGRHIGILQRNLYGYSSSITVLPTPIKVGNLHISISNKSRFLKHIPELEAQLKEPDYYQKLETILSKYTLHYIRGRDNISPPEILESPEE</sequence>
<accession>A0ABP7MW69</accession>
<name>A0ABP7MW69_9GAMM</name>
<proteinExistence type="inferred from homology"/>
<dbReference type="Gene3D" id="3.40.190.10">
    <property type="entry name" value="Periplasmic binding protein-like II"/>
    <property type="match status" value="2"/>
</dbReference>
<evidence type="ECO:0000313" key="3">
    <source>
        <dbReference type="Proteomes" id="UP001501565"/>
    </source>
</evidence>
<comment type="similarity">
    <text evidence="1">Belongs to the bacterial solute-binding protein 3 family.</text>
</comment>
<gene>
    <name evidence="2" type="ORF">GCM10022277_28410</name>
</gene>
<protein>
    <recommendedName>
        <fullName evidence="4">Solute-binding protein family 3/N-terminal domain-containing protein</fullName>
    </recommendedName>
</protein>
<dbReference type="SUPFAM" id="SSF53850">
    <property type="entry name" value="Periplasmic binding protein-like II"/>
    <property type="match status" value="1"/>
</dbReference>
<dbReference type="RefSeq" id="WP_344799211.1">
    <property type="nucleotide sequence ID" value="NZ_BAABBN010000007.1"/>
</dbReference>
<organism evidence="2 3">
    <name type="scientific">Litoribacillus peritrichatus</name>
    <dbReference type="NCBI Taxonomy" id="718191"/>
    <lineage>
        <taxon>Bacteria</taxon>
        <taxon>Pseudomonadati</taxon>
        <taxon>Pseudomonadota</taxon>
        <taxon>Gammaproteobacteria</taxon>
        <taxon>Oceanospirillales</taxon>
        <taxon>Oceanospirillaceae</taxon>
        <taxon>Litoribacillus</taxon>
    </lineage>
</organism>
<dbReference type="PANTHER" id="PTHR35936:SF6">
    <property type="entry name" value="AMINO ACID ABC TRANSPORTER SUBSTRATE-BINDING PAAT FAMILY PROTEIN"/>
    <property type="match status" value="1"/>
</dbReference>
<dbReference type="Proteomes" id="UP001501565">
    <property type="component" value="Unassembled WGS sequence"/>
</dbReference>
<evidence type="ECO:0000313" key="2">
    <source>
        <dbReference type="EMBL" id="GAA3930047.1"/>
    </source>
</evidence>
<dbReference type="EMBL" id="BAABBN010000007">
    <property type="protein sequence ID" value="GAA3930047.1"/>
    <property type="molecule type" value="Genomic_DNA"/>
</dbReference>
<reference evidence="3" key="1">
    <citation type="journal article" date="2019" name="Int. J. Syst. Evol. Microbiol.">
        <title>The Global Catalogue of Microorganisms (GCM) 10K type strain sequencing project: providing services to taxonomists for standard genome sequencing and annotation.</title>
        <authorList>
            <consortium name="The Broad Institute Genomics Platform"/>
            <consortium name="The Broad Institute Genome Sequencing Center for Infectious Disease"/>
            <person name="Wu L."/>
            <person name="Ma J."/>
        </authorList>
    </citation>
    <scope>NUCLEOTIDE SEQUENCE [LARGE SCALE GENOMIC DNA]</scope>
    <source>
        <strain evidence="3">JCM 17551</strain>
    </source>
</reference>
<comment type="caution">
    <text evidence="2">The sequence shown here is derived from an EMBL/GenBank/DDBJ whole genome shotgun (WGS) entry which is preliminary data.</text>
</comment>
<keyword evidence="3" id="KW-1185">Reference proteome</keyword>
<evidence type="ECO:0000256" key="1">
    <source>
        <dbReference type="ARBA" id="ARBA00010333"/>
    </source>
</evidence>
<evidence type="ECO:0008006" key="4">
    <source>
        <dbReference type="Google" id="ProtNLM"/>
    </source>
</evidence>
<dbReference type="PANTHER" id="PTHR35936">
    <property type="entry name" value="MEMBRANE-BOUND LYTIC MUREIN TRANSGLYCOSYLASE F"/>
    <property type="match status" value="1"/>
</dbReference>